<dbReference type="AlphaFoldDB" id="A0A0C2D9A4"/>
<reference evidence="7 8" key="1">
    <citation type="submission" date="2013-12" db="EMBL/GenBank/DDBJ databases">
        <title>Draft genome of the parsitic nematode Ancylostoma duodenale.</title>
        <authorList>
            <person name="Mitreva M."/>
        </authorList>
    </citation>
    <scope>NUCLEOTIDE SEQUENCE [LARGE SCALE GENOMIC DNA]</scope>
    <source>
        <strain evidence="7 8">Zhejiang</strain>
    </source>
</reference>
<keyword evidence="2 4" id="KW-0863">Zinc-finger</keyword>
<name>A0A0C2D9A4_9BILA</name>
<dbReference type="Pfam" id="PF13831">
    <property type="entry name" value="PHD_2"/>
    <property type="match status" value="1"/>
</dbReference>
<keyword evidence="8" id="KW-1185">Reference proteome</keyword>
<dbReference type="SUPFAM" id="SSF57903">
    <property type="entry name" value="FYVE/PHD zinc finger"/>
    <property type="match status" value="1"/>
</dbReference>
<organism evidence="7 8">
    <name type="scientific">Ancylostoma duodenale</name>
    <dbReference type="NCBI Taxonomy" id="51022"/>
    <lineage>
        <taxon>Eukaryota</taxon>
        <taxon>Metazoa</taxon>
        <taxon>Ecdysozoa</taxon>
        <taxon>Nematoda</taxon>
        <taxon>Chromadorea</taxon>
        <taxon>Rhabditida</taxon>
        <taxon>Rhabditina</taxon>
        <taxon>Rhabditomorpha</taxon>
        <taxon>Strongyloidea</taxon>
        <taxon>Ancylostomatidae</taxon>
        <taxon>Ancylostomatinae</taxon>
        <taxon>Ancylostoma</taxon>
    </lineage>
</organism>
<accession>A0A0C2D9A4</accession>
<dbReference type="EMBL" id="KN732728">
    <property type="protein sequence ID" value="KIH58767.1"/>
    <property type="molecule type" value="Genomic_DNA"/>
</dbReference>
<dbReference type="SMART" id="SM00249">
    <property type="entry name" value="PHD"/>
    <property type="match status" value="1"/>
</dbReference>
<evidence type="ECO:0000256" key="5">
    <source>
        <dbReference type="SAM" id="MobiDB-lite"/>
    </source>
</evidence>
<sequence>MAVLTIHRRCLGSAPSTSNKSHCDTHVEFSDEDAEELHLSRGPKSSNSEADSVKRSKGYVKQEYSLTDEQSNNGSGPDSQSQSKRSFYIVQNDGRPAEMFRTDLLDRLRKGIDANADSDDDDVPGCGLARMTDSRQQQRRLLMKKFFSKPYEEFPREPLRLYECTRLDEQWLKLLNERRVQMQKPVLSMDAFLKIMNAFEVDCYKNIHRKLLEPLHSPSSRLGEYDEEAACDICRACESEPDDEMVFCDGCNLCVHMSCYGLQVLPPGEWLCMKCRYCFG</sequence>
<dbReference type="GO" id="GO:0006357">
    <property type="term" value="P:regulation of transcription by RNA polymerase II"/>
    <property type="evidence" value="ECO:0007669"/>
    <property type="project" value="TreeGrafter"/>
</dbReference>
<dbReference type="InterPro" id="IPR019787">
    <property type="entry name" value="Znf_PHD-finger"/>
</dbReference>
<dbReference type="CDD" id="cd15492">
    <property type="entry name" value="PHD_BRPF_JADE_like"/>
    <property type="match status" value="1"/>
</dbReference>
<evidence type="ECO:0000313" key="8">
    <source>
        <dbReference type="Proteomes" id="UP000054047"/>
    </source>
</evidence>
<dbReference type="Proteomes" id="UP000054047">
    <property type="component" value="Unassembled WGS sequence"/>
</dbReference>
<feature type="region of interest" description="Disordered" evidence="5">
    <location>
        <begin position="13"/>
        <end position="84"/>
    </location>
</feature>
<dbReference type="InterPro" id="IPR019786">
    <property type="entry name" value="Zinc_finger_PHD-type_CS"/>
</dbReference>
<proteinExistence type="predicted"/>
<evidence type="ECO:0000256" key="1">
    <source>
        <dbReference type="ARBA" id="ARBA00022723"/>
    </source>
</evidence>
<keyword evidence="3" id="KW-0862">Zinc</keyword>
<dbReference type="InterPro" id="IPR050701">
    <property type="entry name" value="Histone_Mod_Regulator"/>
</dbReference>
<feature type="compositionally biased region" description="Polar residues" evidence="5">
    <location>
        <begin position="64"/>
        <end position="84"/>
    </location>
</feature>
<gene>
    <name evidence="7" type="ORF">ANCDUO_11021</name>
</gene>
<dbReference type="PANTHER" id="PTHR13793:SF160">
    <property type="entry name" value="PHD FINGER PROTEIN RHINOCEROS"/>
    <property type="match status" value="1"/>
</dbReference>
<dbReference type="InterPro" id="IPR001965">
    <property type="entry name" value="Znf_PHD"/>
</dbReference>
<evidence type="ECO:0000256" key="2">
    <source>
        <dbReference type="ARBA" id="ARBA00022771"/>
    </source>
</evidence>
<dbReference type="PROSITE" id="PS01359">
    <property type="entry name" value="ZF_PHD_1"/>
    <property type="match status" value="1"/>
</dbReference>
<dbReference type="Gene3D" id="3.30.40.10">
    <property type="entry name" value="Zinc/RING finger domain, C3HC4 (zinc finger)"/>
    <property type="match status" value="1"/>
</dbReference>
<dbReference type="PANTHER" id="PTHR13793">
    <property type="entry name" value="PHD FINGER PROTEINS"/>
    <property type="match status" value="1"/>
</dbReference>
<evidence type="ECO:0000256" key="3">
    <source>
        <dbReference type="ARBA" id="ARBA00022833"/>
    </source>
</evidence>
<protein>
    <submittedName>
        <fullName evidence="7">PHD-finger</fullName>
    </submittedName>
</protein>
<dbReference type="InterPro" id="IPR011011">
    <property type="entry name" value="Znf_FYVE_PHD"/>
</dbReference>
<dbReference type="PROSITE" id="PS50016">
    <property type="entry name" value="ZF_PHD_2"/>
    <property type="match status" value="1"/>
</dbReference>
<evidence type="ECO:0000313" key="7">
    <source>
        <dbReference type="EMBL" id="KIH58767.1"/>
    </source>
</evidence>
<dbReference type="GO" id="GO:0008270">
    <property type="term" value="F:zinc ion binding"/>
    <property type="evidence" value="ECO:0007669"/>
    <property type="project" value="UniProtKB-KW"/>
</dbReference>
<evidence type="ECO:0000259" key="6">
    <source>
        <dbReference type="PROSITE" id="PS50016"/>
    </source>
</evidence>
<dbReference type="InterPro" id="IPR013083">
    <property type="entry name" value="Znf_RING/FYVE/PHD"/>
</dbReference>
<evidence type="ECO:0000256" key="4">
    <source>
        <dbReference type="PROSITE-ProRule" id="PRU00146"/>
    </source>
</evidence>
<dbReference type="OrthoDB" id="20839at2759"/>
<keyword evidence="1" id="KW-0479">Metal-binding</keyword>
<feature type="domain" description="PHD-type" evidence="6">
    <location>
        <begin position="228"/>
        <end position="278"/>
    </location>
</feature>